<protein>
    <submittedName>
        <fullName evidence="1">Uncharacterized protein</fullName>
    </submittedName>
</protein>
<keyword evidence="2" id="KW-1185">Reference proteome</keyword>
<dbReference type="RefSeq" id="WP_052222806.1">
    <property type="nucleotide sequence ID" value="NZ_LHUR01000042.1"/>
</dbReference>
<sequence length="243" mass="27645">MRISSNYYNYYNQLNSANSISKQTTSSEESSSSESIVDVISSSNKRKAEYKESGSITDLDFSVRKLMHDMKMQDNDTSEISESMNKIKEDMDAIKIADIDSMSTDELKTTLTNLITDMQSMPRPNDDLNDNSEISLDNMSEADMREMLKDIQERANNAPEHKPELKPDDAFDKIKADMDEIKTTDIDSLSTDELKETLANLIDDINSVRKPHGGYNNNLQINLDNISEEDMRDMLQKIQDNAE</sequence>
<accession>A0A0L6Z666</accession>
<dbReference type="PATRIC" id="fig|1121318.3.peg.3359"/>
<reference evidence="2" key="1">
    <citation type="submission" date="2015-08" db="EMBL/GenBank/DDBJ databases">
        <title>Genome sequence of the strict anaerobe Clostridium homopropionicum LuHBu1 (DSM 5847T).</title>
        <authorList>
            <person name="Poehlein A."/>
            <person name="Beck M."/>
            <person name="Schiel-Bengelsdorf B."/>
            <person name="Bengelsdorf F.R."/>
            <person name="Daniel R."/>
            <person name="Duerre P."/>
        </authorList>
    </citation>
    <scope>NUCLEOTIDE SEQUENCE [LARGE SCALE GENOMIC DNA]</scope>
    <source>
        <strain evidence="2">DSM 5847</strain>
    </source>
</reference>
<name>A0A0L6Z666_9CLOT</name>
<organism evidence="1 2">
    <name type="scientific">Clostridium homopropionicum DSM 5847</name>
    <dbReference type="NCBI Taxonomy" id="1121318"/>
    <lineage>
        <taxon>Bacteria</taxon>
        <taxon>Bacillati</taxon>
        <taxon>Bacillota</taxon>
        <taxon>Clostridia</taxon>
        <taxon>Eubacteriales</taxon>
        <taxon>Clostridiaceae</taxon>
        <taxon>Clostridium</taxon>
    </lineage>
</organism>
<dbReference type="EMBL" id="LHUR01000042">
    <property type="protein sequence ID" value="KOA18462.1"/>
    <property type="molecule type" value="Genomic_DNA"/>
</dbReference>
<evidence type="ECO:0000313" key="1">
    <source>
        <dbReference type="EMBL" id="KOA18462.1"/>
    </source>
</evidence>
<dbReference type="AlphaFoldDB" id="A0A0L6Z666"/>
<proteinExistence type="predicted"/>
<gene>
    <name evidence="1" type="ORF">CLHOM_33640</name>
</gene>
<dbReference type="Proteomes" id="UP000037043">
    <property type="component" value="Unassembled WGS sequence"/>
</dbReference>
<comment type="caution">
    <text evidence="1">The sequence shown here is derived from an EMBL/GenBank/DDBJ whole genome shotgun (WGS) entry which is preliminary data.</text>
</comment>
<dbReference type="STRING" id="36844.SAMN04488501_101116"/>
<evidence type="ECO:0000313" key="2">
    <source>
        <dbReference type="Proteomes" id="UP000037043"/>
    </source>
</evidence>